<dbReference type="OrthoDB" id="629407at2759"/>
<dbReference type="Gene3D" id="1.10.287.380">
    <property type="entry name" value="Valyl-tRNA synthetase, C-terminal domain"/>
    <property type="match status" value="1"/>
</dbReference>
<protein>
    <recommendedName>
        <fullName evidence="2">valine--tRNA ligase</fullName>
        <ecNumber evidence="2">6.1.1.9</ecNumber>
    </recommendedName>
    <alternativeName>
        <fullName evidence="8">Valyl-tRNA synthetase</fullName>
    </alternativeName>
</protein>
<evidence type="ECO:0000256" key="6">
    <source>
        <dbReference type="ARBA" id="ARBA00022917"/>
    </source>
</evidence>
<evidence type="ECO:0000256" key="4">
    <source>
        <dbReference type="ARBA" id="ARBA00022741"/>
    </source>
</evidence>
<comment type="similarity">
    <text evidence="1">Belongs to the class-I aminoacyl-tRNA synthetase family.</text>
</comment>
<dbReference type="GO" id="GO:0006438">
    <property type="term" value="P:valyl-tRNA aminoacylation"/>
    <property type="evidence" value="ECO:0007669"/>
    <property type="project" value="InterPro"/>
</dbReference>
<dbReference type="PANTHER" id="PTHR11946:SF109">
    <property type="entry name" value="VALINE--TRNA LIGASE"/>
    <property type="match status" value="1"/>
</dbReference>
<dbReference type="InterPro" id="IPR025709">
    <property type="entry name" value="Leu_tRNA-synth_edit"/>
</dbReference>
<dbReference type="GO" id="GO:0005829">
    <property type="term" value="C:cytosol"/>
    <property type="evidence" value="ECO:0007669"/>
    <property type="project" value="TreeGrafter"/>
</dbReference>
<keyword evidence="6" id="KW-0648">Protein biosynthesis</keyword>
<reference evidence="11" key="1">
    <citation type="submission" date="2020-11" db="EMBL/GenBank/DDBJ databases">
        <authorList>
            <person name="Tran Van P."/>
        </authorList>
    </citation>
    <scope>NUCLEOTIDE SEQUENCE</scope>
</reference>
<evidence type="ECO:0000256" key="2">
    <source>
        <dbReference type="ARBA" id="ARBA00013169"/>
    </source>
</evidence>
<evidence type="ECO:0000259" key="9">
    <source>
        <dbReference type="Pfam" id="PF10458"/>
    </source>
</evidence>
<dbReference type="SUPFAM" id="SSF46589">
    <property type="entry name" value="tRNA-binding arm"/>
    <property type="match status" value="1"/>
</dbReference>
<evidence type="ECO:0000256" key="3">
    <source>
        <dbReference type="ARBA" id="ARBA00022598"/>
    </source>
</evidence>
<proteinExistence type="inferred from homology"/>
<dbReference type="InterPro" id="IPR009008">
    <property type="entry name" value="Val/Leu/Ile-tRNA-synth_edit"/>
</dbReference>
<feature type="domain" description="Leucyl-tRNA synthetase editing" evidence="10">
    <location>
        <begin position="4"/>
        <end position="60"/>
    </location>
</feature>
<organism evidence="11">
    <name type="scientific">Cyprideis torosa</name>
    <dbReference type="NCBI Taxonomy" id="163714"/>
    <lineage>
        <taxon>Eukaryota</taxon>
        <taxon>Metazoa</taxon>
        <taxon>Ecdysozoa</taxon>
        <taxon>Arthropoda</taxon>
        <taxon>Crustacea</taxon>
        <taxon>Oligostraca</taxon>
        <taxon>Ostracoda</taxon>
        <taxon>Podocopa</taxon>
        <taxon>Podocopida</taxon>
        <taxon>Cytherocopina</taxon>
        <taxon>Cytheroidea</taxon>
        <taxon>Cytherideidae</taxon>
        <taxon>Cyprideis</taxon>
    </lineage>
</organism>
<dbReference type="AlphaFoldDB" id="A0A7R8WK63"/>
<dbReference type="GO" id="GO:0004832">
    <property type="term" value="F:valine-tRNA ligase activity"/>
    <property type="evidence" value="ECO:0007669"/>
    <property type="project" value="UniProtKB-EC"/>
</dbReference>
<dbReference type="EMBL" id="OB665888">
    <property type="protein sequence ID" value="CAD7233239.1"/>
    <property type="molecule type" value="Genomic_DNA"/>
</dbReference>
<name>A0A7R8WK63_9CRUS</name>
<dbReference type="Pfam" id="PF10458">
    <property type="entry name" value="Val_tRNA-synt_C"/>
    <property type="match status" value="1"/>
</dbReference>
<keyword evidence="5" id="KW-0067">ATP-binding</keyword>
<dbReference type="PANTHER" id="PTHR11946">
    <property type="entry name" value="VALYL-TRNA SYNTHETASES"/>
    <property type="match status" value="1"/>
</dbReference>
<dbReference type="InterPro" id="IPR010978">
    <property type="entry name" value="tRNA-bd_arm"/>
</dbReference>
<evidence type="ECO:0000313" key="11">
    <source>
        <dbReference type="EMBL" id="CAD7233239.1"/>
    </source>
</evidence>
<dbReference type="EC" id="6.1.1.9" evidence="2"/>
<dbReference type="InterPro" id="IPR037118">
    <property type="entry name" value="Val-tRNA_synth_C_sf"/>
</dbReference>
<accession>A0A7R8WK63</accession>
<gene>
    <name evidence="11" type="ORF">CTOB1V02_LOCUS11062</name>
</gene>
<dbReference type="GO" id="GO:0002161">
    <property type="term" value="F:aminoacyl-tRNA deacylase activity"/>
    <property type="evidence" value="ECO:0007669"/>
    <property type="project" value="InterPro"/>
</dbReference>
<evidence type="ECO:0000256" key="8">
    <source>
        <dbReference type="ARBA" id="ARBA00029936"/>
    </source>
</evidence>
<keyword evidence="3" id="KW-0436">Ligase</keyword>
<dbReference type="InterPro" id="IPR002303">
    <property type="entry name" value="Valyl-tRNA_ligase"/>
</dbReference>
<evidence type="ECO:0000256" key="1">
    <source>
        <dbReference type="ARBA" id="ARBA00005594"/>
    </source>
</evidence>
<keyword evidence="7" id="KW-0030">Aminoacyl-tRNA synthetase</keyword>
<evidence type="ECO:0000256" key="7">
    <source>
        <dbReference type="ARBA" id="ARBA00023146"/>
    </source>
</evidence>
<evidence type="ECO:0000259" key="10">
    <source>
        <dbReference type="Pfam" id="PF13603"/>
    </source>
</evidence>
<dbReference type="SUPFAM" id="SSF50677">
    <property type="entry name" value="ValRS/IleRS/LeuRS editing domain"/>
    <property type="match status" value="1"/>
</dbReference>
<keyword evidence="4" id="KW-0547">Nucleotide-binding</keyword>
<dbReference type="Pfam" id="PF13603">
    <property type="entry name" value="tRNA-synt_1_2"/>
    <property type="match status" value="1"/>
</dbReference>
<feature type="domain" description="Valyl-tRNA synthetase tRNA-binding arm" evidence="9">
    <location>
        <begin position="110"/>
        <end position="175"/>
    </location>
</feature>
<dbReference type="Gene3D" id="3.90.740.10">
    <property type="entry name" value="Valyl/Leucyl/Isoleucyl-tRNA synthetase, editing domain"/>
    <property type="match status" value="1"/>
</dbReference>
<dbReference type="InterPro" id="IPR019499">
    <property type="entry name" value="Val-tRNA_synth_tRNA-bd"/>
</dbReference>
<evidence type="ECO:0000256" key="5">
    <source>
        <dbReference type="ARBA" id="ARBA00022840"/>
    </source>
</evidence>
<sequence length="176" mass="20263">MKRQVKVPLVGREVPIIGDEYVDMEFGTGCLKVTPAHDMNDFELGKKHGLESIEIFHADARLNEQGMQFEGQDRFHVRKAMLPILEKEGVLEKVEDYNNKMIKPPYEQVDMEEEISKAEKDLEYFRGFLKSAEKKLGNERFVSGAPKEVVENERKKAADAMEKIAMLEDKLNKMKS</sequence>
<dbReference type="GO" id="GO:0005524">
    <property type="term" value="F:ATP binding"/>
    <property type="evidence" value="ECO:0007669"/>
    <property type="project" value="UniProtKB-KW"/>
</dbReference>